<evidence type="ECO:0000313" key="3">
    <source>
        <dbReference type="Proteomes" id="UP000324897"/>
    </source>
</evidence>
<feature type="compositionally biased region" description="Polar residues" evidence="1">
    <location>
        <begin position="1"/>
        <end position="19"/>
    </location>
</feature>
<name>A0A5J9V6N8_9POAL</name>
<dbReference type="EMBL" id="RWGY01000011">
    <property type="protein sequence ID" value="TVU31586.1"/>
    <property type="molecule type" value="Genomic_DNA"/>
</dbReference>
<keyword evidence="3" id="KW-1185">Reference proteome</keyword>
<sequence length="82" mass="9025">MVSENCSIHPCPSSSSQAAEETKHNGYLLQRRHQIDLNSAVKSARNSKDDEGVENSYCLCVQDTKIVGKTELAVYNTTIRGP</sequence>
<evidence type="ECO:0000313" key="2">
    <source>
        <dbReference type="EMBL" id="TVU31586.1"/>
    </source>
</evidence>
<comment type="caution">
    <text evidence="2">The sequence shown here is derived from an EMBL/GenBank/DDBJ whole genome shotgun (WGS) entry which is preliminary data.</text>
</comment>
<feature type="region of interest" description="Disordered" evidence="1">
    <location>
        <begin position="1"/>
        <end position="24"/>
    </location>
</feature>
<protein>
    <submittedName>
        <fullName evidence="2">Uncharacterized protein</fullName>
    </submittedName>
</protein>
<dbReference type="Proteomes" id="UP000324897">
    <property type="component" value="Chromosome 1"/>
</dbReference>
<reference evidence="2 3" key="1">
    <citation type="journal article" date="2019" name="Sci. Rep.">
        <title>A high-quality genome of Eragrostis curvula grass provides insights into Poaceae evolution and supports new strategies to enhance forage quality.</title>
        <authorList>
            <person name="Carballo J."/>
            <person name="Santos B.A.C.M."/>
            <person name="Zappacosta D."/>
            <person name="Garbus I."/>
            <person name="Selva J.P."/>
            <person name="Gallo C.A."/>
            <person name="Diaz A."/>
            <person name="Albertini E."/>
            <person name="Caccamo M."/>
            <person name="Echenique V."/>
        </authorList>
    </citation>
    <scope>NUCLEOTIDE SEQUENCE [LARGE SCALE GENOMIC DNA]</scope>
    <source>
        <strain evidence="3">cv. Victoria</strain>
        <tissue evidence="2">Leaf</tissue>
    </source>
</reference>
<accession>A0A5J9V6N8</accession>
<dbReference type="Gramene" id="TVU31586">
    <property type="protein sequence ID" value="TVU31586"/>
    <property type="gene ID" value="EJB05_23276"/>
</dbReference>
<proteinExistence type="predicted"/>
<dbReference type="AlphaFoldDB" id="A0A5J9V6N8"/>
<gene>
    <name evidence="2" type="ORF">EJB05_23276</name>
</gene>
<organism evidence="2 3">
    <name type="scientific">Eragrostis curvula</name>
    <name type="common">weeping love grass</name>
    <dbReference type="NCBI Taxonomy" id="38414"/>
    <lineage>
        <taxon>Eukaryota</taxon>
        <taxon>Viridiplantae</taxon>
        <taxon>Streptophyta</taxon>
        <taxon>Embryophyta</taxon>
        <taxon>Tracheophyta</taxon>
        <taxon>Spermatophyta</taxon>
        <taxon>Magnoliopsida</taxon>
        <taxon>Liliopsida</taxon>
        <taxon>Poales</taxon>
        <taxon>Poaceae</taxon>
        <taxon>PACMAD clade</taxon>
        <taxon>Chloridoideae</taxon>
        <taxon>Eragrostideae</taxon>
        <taxon>Eragrostidinae</taxon>
        <taxon>Eragrostis</taxon>
    </lineage>
</organism>
<evidence type="ECO:0000256" key="1">
    <source>
        <dbReference type="SAM" id="MobiDB-lite"/>
    </source>
</evidence>